<dbReference type="EMBL" id="MGBR01000001">
    <property type="protein sequence ID" value="OGK74349.1"/>
    <property type="molecule type" value="Genomic_DNA"/>
</dbReference>
<feature type="domain" description="Serine aminopeptidase S33" evidence="3">
    <location>
        <begin position="68"/>
        <end position="167"/>
    </location>
</feature>
<dbReference type="InterPro" id="IPR002471">
    <property type="entry name" value="Pept_S9_AS"/>
</dbReference>
<gene>
    <name evidence="4" type="ORF">A3K52_05370</name>
</gene>
<evidence type="ECO:0000256" key="1">
    <source>
        <dbReference type="ARBA" id="ARBA00022801"/>
    </source>
</evidence>
<proteinExistence type="predicted"/>
<name>A0A1F7L2M6_9BACT</name>
<dbReference type="GO" id="GO:0006508">
    <property type="term" value="P:proteolysis"/>
    <property type="evidence" value="ECO:0007669"/>
    <property type="project" value="InterPro"/>
</dbReference>
<dbReference type="SUPFAM" id="SSF53474">
    <property type="entry name" value="alpha/beta-Hydrolases"/>
    <property type="match status" value="1"/>
</dbReference>
<keyword evidence="1" id="KW-0378">Hydrolase</keyword>
<evidence type="ECO:0000259" key="2">
    <source>
        <dbReference type="Pfam" id="PF00326"/>
    </source>
</evidence>
<protein>
    <submittedName>
        <fullName evidence="4">Peptidase</fullName>
    </submittedName>
</protein>
<dbReference type="PANTHER" id="PTHR22946:SF9">
    <property type="entry name" value="POLYKETIDE TRANSFERASE AF380"/>
    <property type="match status" value="1"/>
</dbReference>
<dbReference type="GO" id="GO:0004252">
    <property type="term" value="F:serine-type endopeptidase activity"/>
    <property type="evidence" value="ECO:0007669"/>
    <property type="project" value="InterPro"/>
</dbReference>
<dbReference type="InterPro" id="IPR050261">
    <property type="entry name" value="FrsA_esterase"/>
</dbReference>
<evidence type="ECO:0000313" key="4">
    <source>
        <dbReference type="EMBL" id="OGK74349.1"/>
    </source>
</evidence>
<dbReference type="PROSITE" id="PS00708">
    <property type="entry name" value="PRO_ENDOPEP_SER"/>
    <property type="match status" value="1"/>
</dbReference>
<evidence type="ECO:0000259" key="3">
    <source>
        <dbReference type="Pfam" id="PF12146"/>
    </source>
</evidence>
<dbReference type="Proteomes" id="UP000177050">
    <property type="component" value="Unassembled WGS sequence"/>
</dbReference>
<dbReference type="InterPro" id="IPR001375">
    <property type="entry name" value="Peptidase_S9_cat"/>
</dbReference>
<sequence>MIKELHPLSIEYMRSQEYPGSDVVIEQTLPQGSNYDRYITSYKSDGLKIFALLTVPQGAKPKTGWPVIIFNHGYIAPEQYRTTEKYLAYIDAFSRNGYIVFKSDYRGHGSSEGKPEGAYYSPAYTIDILNAVSSIKKYKDADKKRIGMWGHSMGGMITLRAMVIAQDIKAGDIWAGVVASYEDLANNWHHPDLNPRPFIPSQREQAARRPGRQSFIDKYGSFDTNPTFWISVSPISFVKDISGPIQLQHGTGDTEVPLLFSQKLDDALKGVDKSVKLHAYEGDDHNLSNNLNLALQRSIEFFDKHLK</sequence>
<feature type="domain" description="Peptidase S9 prolyl oligopeptidase catalytic" evidence="2">
    <location>
        <begin position="219"/>
        <end position="307"/>
    </location>
</feature>
<dbReference type="PANTHER" id="PTHR22946">
    <property type="entry name" value="DIENELACTONE HYDROLASE DOMAIN-CONTAINING PROTEIN-RELATED"/>
    <property type="match status" value="1"/>
</dbReference>
<dbReference type="InterPro" id="IPR022742">
    <property type="entry name" value="Hydrolase_4"/>
</dbReference>
<dbReference type="InterPro" id="IPR029058">
    <property type="entry name" value="AB_hydrolase_fold"/>
</dbReference>
<dbReference type="Pfam" id="PF00326">
    <property type="entry name" value="Peptidase_S9"/>
    <property type="match status" value="1"/>
</dbReference>
<dbReference type="Gene3D" id="3.40.50.1820">
    <property type="entry name" value="alpha/beta hydrolase"/>
    <property type="match status" value="1"/>
</dbReference>
<reference evidence="4 5" key="1">
    <citation type="journal article" date="2016" name="Nat. Commun.">
        <title>Thousands of microbial genomes shed light on interconnected biogeochemical processes in an aquifer system.</title>
        <authorList>
            <person name="Anantharaman K."/>
            <person name="Brown C.T."/>
            <person name="Hug L.A."/>
            <person name="Sharon I."/>
            <person name="Castelle C.J."/>
            <person name="Probst A.J."/>
            <person name="Thomas B.C."/>
            <person name="Singh A."/>
            <person name="Wilkins M.J."/>
            <person name="Karaoz U."/>
            <person name="Brodie E.L."/>
            <person name="Williams K.H."/>
            <person name="Hubbard S.S."/>
            <person name="Banfield J.F."/>
        </authorList>
    </citation>
    <scope>NUCLEOTIDE SEQUENCE [LARGE SCALE GENOMIC DNA]</scope>
</reference>
<accession>A0A1F7L2M6</accession>
<dbReference type="AlphaFoldDB" id="A0A1F7L2M6"/>
<evidence type="ECO:0000313" key="5">
    <source>
        <dbReference type="Proteomes" id="UP000177050"/>
    </source>
</evidence>
<dbReference type="Pfam" id="PF12146">
    <property type="entry name" value="Hydrolase_4"/>
    <property type="match status" value="1"/>
</dbReference>
<dbReference type="GO" id="GO:0052689">
    <property type="term" value="F:carboxylic ester hydrolase activity"/>
    <property type="evidence" value="ECO:0007669"/>
    <property type="project" value="UniProtKB-ARBA"/>
</dbReference>
<comment type="caution">
    <text evidence="4">The sequence shown here is derived from an EMBL/GenBank/DDBJ whole genome shotgun (WGS) entry which is preliminary data.</text>
</comment>
<organism evidence="4 5">
    <name type="scientific">Candidatus Roizmanbacteria bacterium RIFOXYD1_FULL_38_12</name>
    <dbReference type="NCBI Taxonomy" id="1802093"/>
    <lineage>
        <taxon>Bacteria</taxon>
        <taxon>Candidatus Roizmaniibacteriota</taxon>
    </lineage>
</organism>